<dbReference type="OrthoDB" id="8003682at2"/>
<accession>A0A2U8W5B8</accession>
<organism evidence="1 2">
    <name type="scientific">Methylobacterium durans</name>
    <dbReference type="NCBI Taxonomy" id="2202825"/>
    <lineage>
        <taxon>Bacteria</taxon>
        <taxon>Pseudomonadati</taxon>
        <taxon>Pseudomonadota</taxon>
        <taxon>Alphaproteobacteria</taxon>
        <taxon>Hyphomicrobiales</taxon>
        <taxon>Methylobacteriaceae</taxon>
        <taxon>Methylobacterium</taxon>
    </lineage>
</organism>
<sequence>MTETLTTAALCGLKLIGDAEVEAAVDAFLADPMTPPFVFKEGYRLSLSKAVRRHPGANDLVNRNAGPSLTRPFVRAAILQARPARG</sequence>
<protein>
    <submittedName>
        <fullName evidence="1">Uncharacterized protein</fullName>
    </submittedName>
</protein>
<gene>
    <name evidence="1" type="ORF">DK389_13260</name>
</gene>
<dbReference type="EMBL" id="CP029550">
    <property type="protein sequence ID" value="AWN41305.1"/>
    <property type="molecule type" value="Genomic_DNA"/>
</dbReference>
<keyword evidence="2" id="KW-1185">Reference proteome</keyword>
<dbReference type="KEGG" id="mets:DK389_13260"/>
<evidence type="ECO:0000313" key="1">
    <source>
        <dbReference type="EMBL" id="AWN41305.1"/>
    </source>
</evidence>
<reference evidence="2" key="1">
    <citation type="submission" date="2018-05" db="EMBL/GenBank/DDBJ databases">
        <title>Complete Genome Sequence of Methylobacterium sp. 17SD2-17.</title>
        <authorList>
            <person name="Srinivasan S."/>
        </authorList>
    </citation>
    <scope>NUCLEOTIDE SEQUENCE [LARGE SCALE GENOMIC DNA]</scope>
    <source>
        <strain evidence="2">17SD2-17</strain>
    </source>
</reference>
<dbReference type="RefSeq" id="WP_109890195.1">
    <property type="nucleotide sequence ID" value="NZ_CP029550.1"/>
</dbReference>
<proteinExistence type="predicted"/>
<dbReference type="AlphaFoldDB" id="A0A2U8W5B8"/>
<name>A0A2U8W5B8_9HYPH</name>
<evidence type="ECO:0000313" key="2">
    <source>
        <dbReference type="Proteomes" id="UP000245926"/>
    </source>
</evidence>
<dbReference type="Proteomes" id="UP000245926">
    <property type="component" value="Chromosome"/>
</dbReference>